<evidence type="ECO:0000313" key="2">
    <source>
        <dbReference type="EMBL" id="KAL2069381.1"/>
    </source>
</evidence>
<keyword evidence="3" id="KW-1185">Reference proteome</keyword>
<dbReference type="EMBL" id="JAZHXI010000011">
    <property type="protein sequence ID" value="KAL2065971.1"/>
    <property type="molecule type" value="Genomic_DNA"/>
</dbReference>
<evidence type="ECO:0000313" key="3">
    <source>
        <dbReference type="Proteomes" id="UP001595075"/>
    </source>
</evidence>
<reference evidence="2 3" key="1">
    <citation type="journal article" date="2024" name="Commun. Biol.">
        <title>Comparative genomic analysis of thermophilic fungi reveals convergent evolutionary adaptations and gene losses.</title>
        <authorList>
            <person name="Steindorff A.S."/>
            <person name="Aguilar-Pontes M.V."/>
            <person name="Robinson A.J."/>
            <person name="Andreopoulos B."/>
            <person name="LaButti K."/>
            <person name="Kuo A."/>
            <person name="Mondo S."/>
            <person name="Riley R."/>
            <person name="Otillar R."/>
            <person name="Haridas S."/>
            <person name="Lipzen A."/>
            <person name="Grimwood J."/>
            <person name="Schmutz J."/>
            <person name="Clum A."/>
            <person name="Reid I.D."/>
            <person name="Moisan M.C."/>
            <person name="Butler G."/>
            <person name="Nguyen T.T.M."/>
            <person name="Dewar K."/>
            <person name="Conant G."/>
            <person name="Drula E."/>
            <person name="Henrissat B."/>
            <person name="Hansel C."/>
            <person name="Singer S."/>
            <person name="Hutchinson M.I."/>
            <person name="de Vries R.P."/>
            <person name="Natvig D.O."/>
            <person name="Powell A.J."/>
            <person name="Tsang A."/>
            <person name="Grigoriev I.V."/>
        </authorList>
    </citation>
    <scope>NUCLEOTIDE SEQUENCE [LARGE SCALE GENOMIC DNA]</scope>
    <source>
        <strain evidence="2 3">CBS 494.80</strain>
    </source>
</reference>
<sequence>MATTTIFVGENTLPAEY</sequence>
<protein>
    <submittedName>
        <fullName evidence="2">Uncharacterized protein</fullName>
    </submittedName>
</protein>
<proteinExistence type="predicted"/>
<organism evidence="2 3">
    <name type="scientific">Oculimacula yallundae</name>
    <dbReference type="NCBI Taxonomy" id="86028"/>
    <lineage>
        <taxon>Eukaryota</taxon>
        <taxon>Fungi</taxon>
        <taxon>Dikarya</taxon>
        <taxon>Ascomycota</taxon>
        <taxon>Pezizomycotina</taxon>
        <taxon>Leotiomycetes</taxon>
        <taxon>Helotiales</taxon>
        <taxon>Ploettnerulaceae</taxon>
        <taxon>Oculimacula</taxon>
    </lineage>
</organism>
<comment type="caution">
    <text evidence="2">The sequence shown here is derived from an EMBL/GenBank/DDBJ whole genome shotgun (WGS) entry which is preliminary data.</text>
</comment>
<evidence type="ECO:0000313" key="1">
    <source>
        <dbReference type="EMBL" id="KAL2065971.1"/>
    </source>
</evidence>
<gene>
    <name evidence="2" type="ORF">VTL71DRAFT_14059</name>
    <name evidence="1" type="ORF">VTL71DRAFT_2042</name>
</gene>
<name>A0ABR4CIR7_9HELO</name>
<dbReference type="Proteomes" id="UP001595075">
    <property type="component" value="Unassembled WGS sequence"/>
</dbReference>
<reference evidence="2" key="2">
    <citation type="submission" date="2024-01" db="EMBL/GenBank/DDBJ databases">
        <authorList>
            <consortium name="Lawrence Berkeley National Laboratory"/>
            <person name="Steindorff A.S."/>
            <person name="Aguilar-pontes M.V."/>
            <person name="Robinson A.J."/>
            <person name="Andreopoulos B."/>
            <person name="LaButti K."/>
            <person name="Kuo A."/>
            <person name="Mondo S."/>
            <person name="Riley R."/>
            <person name="Otillar R."/>
            <person name="Haridas S."/>
            <person name="Lipzen A."/>
            <person name="Grimwood J."/>
            <person name="Schmutz J."/>
            <person name="Clum A."/>
            <person name="Conant G."/>
            <person name="Drula E."/>
            <person name="Henrissat B."/>
            <person name="Hansel C."/>
            <person name="Singer S."/>
            <person name="de Vries R."/>
            <person name="Natvig D."/>
            <person name="Powell A.J."/>
            <person name="Tsang A."/>
            <person name="Grigoriev I.V."/>
        </authorList>
    </citation>
    <scope>NUCLEOTIDE SEQUENCE</scope>
    <source>
        <strain evidence="2">CBS 494.80</strain>
    </source>
</reference>
<dbReference type="EMBL" id="JAZHXI010000007">
    <property type="protein sequence ID" value="KAL2069381.1"/>
    <property type="molecule type" value="Genomic_DNA"/>
</dbReference>
<accession>A0ABR4CIR7</accession>